<keyword evidence="2" id="KW-1185">Reference proteome</keyword>
<comment type="caution">
    <text evidence="1">The sequence shown here is derived from an EMBL/GenBank/DDBJ whole genome shotgun (WGS) entry which is preliminary data.</text>
</comment>
<accession>A0ACB8AJC3</accession>
<protein>
    <submittedName>
        <fullName evidence="1">Uncharacterized protein</fullName>
    </submittedName>
</protein>
<evidence type="ECO:0000313" key="1">
    <source>
        <dbReference type="EMBL" id="KAH7913360.1"/>
    </source>
</evidence>
<organism evidence="1 2">
    <name type="scientific">Hygrophoropsis aurantiaca</name>
    <dbReference type="NCBI Taxonomy" id="72124"/>
    <lineage>
        <taxon>Eukaryota</taxon>
        <taxon>Fungi</taxon>
        <taxon>Dikarya</taxon>
        <taxon>Basidiomycota</taxon>
        <taxon>Agaricomycotina</taxon>
        <taxon>Agaricomycetes</taxon>
        <taxon>Agaricomycetidae</taxon>
        <taxon>Boletales</taxon>
        <taxon>Coniophorineae</taxon>
        <taxon>Hygrophoropsidaceae</taxon>
        <taxon>Hygrophoropsis</taxon>
    </lineage>
</organism>
<gene>
    <name evidence="1" type="ORF">BJ138DRAFT_1111533</name>
</gene>
<evidence type="ECO:0000313" key="2">
    <source>
        <dbReference type="Proteomes" id="UP000790377"/>
    </source>
</evidence>
<proteinExistence type="predicted"/>
<dbReference type="EMBL" id="MU267632">
    <property type="protein sequence ID" value="KAH7913360.1"/>
    <property type="molecule type" value="Genomic_DNA"/>
</dbReference>
<name>A0ACB8AJC3_9AGAM</name>
<reference evidence="1" key="1">
    <citation type="journal article" date="2021" name="New Phytol.">
        <title>Evolutionary innovations through gain and loss of genes in the ectomycorrhizal Boletales.</title>
        <authorList>
            <person name="Wu G."/>
            <person name="Miyauchi S."/>
            <person name="Morin E."/>
            <person name="Kuo A."/>
            <person name="Drula E."/>
            <person name="Varga T."/>
            <person name="Kohler A."/>
            <person name="Feng B."/>
            <person name="Cao Y."/>
            <person name="Lipzen A."/>
            <person name="Daum C."/>
            <person name="Hundley H."/>
            <person name="Pangilinan J."/>
            <person name="Johnson J."/>
            <person name="Barry K."/>
            <person name="LaButti K."/>
            <person name="Ng V."/>
            <person name="Ahrendt S."/>
            <person name="Min B."/>
            <person name="Choi I.G."/>
            <person name="Park H."/>
            <person name="Plett J.M."/>
            <person name="Magnuson J."/>
            <person name="Spatafora J.W."/>
            <person name="Nagy L.G."/>
            <person name="Henrissat B."/>
            <person name="Grigoriev I.V."/>
            <person name="Yang Z.L."/>
            <person name="Xu J."/>
            <person name="Martin F.M."/>
        </authorList>
    </citation>
    <scope>NUCLEOTIDE SEQUENCE</scope>
    <source>
        <strain evidence="1">ATCC 28755</strain>
    </source>
</reference>
<sequence length="470" mass="53226">MVPSTEPHTSPILEHTALDGKIKAISNPRGDCSRTSIHQLPAEILLLIFEIIKSDLAVHFHKLSAPRQTKVPKWPVEVIISHICTFWRSLVLAAPSLWITININVLSGPHRHLPFDRVHAYLTRSGALPIDIRIVDDLDPSASITPFRKLLSMLISHLSRWSTFYFISENPSFRRELMHTLSSASLPPAIELKTLRIFRAPGTLKDTRWLRESRLRFKITAPKLISLEMGESLPACYRSTVLSARSLTHLRISCHVMSTADDLEELIDILAALRSLEALWLSNEASDMSPEIYNTFPKLLNLPSLNRLSLDGVTPSMATFLFQRLDFSNVSRFDLANYRWDLSWLTVMMSNTVRTLQKTPHGTQNLLPKLETLSLTGLARAAEDDVKQFYTHIPSIHRLRLSFKGGSFEPNVLHQLLPLTIGGPGTMEDAHGSPLQVEAMSKSNENRSIHKMENPKNTHHYECIFKFIFT</sequence>
<dbReference type="Proteomes" id="UP000790377">
    <property type="component" value="Unassembled WGS sequence"/>
</dbReference>